<dbReference type="EMBL" id="OC917573">
    <property type="protein sequence ID" value="CAD7647441.1"/>
    <property type="molecule type" value="Genomic_DNA"/>
</dbReference>
<accession>A0A7R9LT55</accession>
<reference evidence="1" key="1">
    <citation type="submission" date="2020-11" db="EMBL/GenBank/DDBJ databases">
        <authorList>
            <person name="Tran Van P."/>
        </authorList>
    </citation>
    <scope>NUCLEOTIDE SEQUENCE</scope>
</reference>
<proteinExistence type="predicted"/>
<keyword evidence="2" id="KW-1185">Reference proteome</keyword>
<dbReference type="Proteomes" id="UP000728032">
    <property type="component" value="Unassembled WGS sequence"/>
</dbReference>
<dbReference type="EMBL" id="CAJPVJ010002748">
    <property type="protein sequence ID" value="CAG2166738.1"/>
    <property type="molecule type" value="Genomic_DNA"/>
</dbReference>
<organism evidence="1">
    <name type="scientific">Oppiella nova</name>
    <dbReference type="NCBI Taxonomy" id="334625"/>
    <lineage>
        <taxon>Eukaryota</taxon>
        <taxon>Metazoa</taxon>
        <taxon>Ecdysozoa</taxon>
        <taxon>Arthropoda</taxon>
        <taxon>Chelicerata</taxon>
        <taxon>Arachnida</taxon>
        <taxon>Acari</taxon>
        <taxon>Acariformes</taxon>
        <taxon>Sarcoptiformes</taxon>
        <taxon>Oribatida</taxon>
        <taxon>Brachypylina</taxon>
        <taxon>Oppioidea</taxon>
        <taxon>Oppiidae</taxon>
        <taxon>Oppiella</taxon>
    </lineage>
</organism>
<dbReference type="AlphaFoldDB" id="A0A7R9LT55"/>
<evidence type="ECO:0000313" key="2">
    <source>
        <dbReference type="Proteomes" id="UP000728032"/>
    </source>
</evidence>
<name>A0A7R9LT55_9ACAR</name>
<protein>
    <submittedName>
        <fullName evidence="1">Uncharacterized protein</fullName>
    </submittedName>
</protein>
<sequence length="50" mass="5976">MTELIYKQYEQRSEKFDYIGQHLETTINSKAMEANQDNWISNRCNSCQTN</sequence>
<evidence type="ECO:0000313" key="1">
    <source>
        <dbReference type="EMBL" id="CAD7647441.1"/>
    </source>
</evidence>
<gene>
    <name evidence="1" type="ORF">ONB1V03_LOCUS6253</name>
</gene>